<gene>
    <name evidence="14" type="ORF">ZIOFF_031571</name>
</gene>
<dbReference type="PROSITE" id="PS00086">
    <property type="entry name" value="CYTOCHROME_P450"/>
    <property type="match status" value="1"/>
</dbReference>
<dbReference type="InterPro" id="IPR002401">
    <property type="entry name" value="Cyt_P450_E_grp-I"/>
</dbReference>
<sequence length="621" mass="70213">MEENRVVLACMSGKGTVLDMQKEKGRRREGCCAATILTKRETEEFRDRRFELFFISWVEPESRWKSHYSVSDETWPFNLHLLLFLCFKLHRISSALSLMEENRVVLACMSGKGTVLDMQKEKAFIGPLRTCHRATVIYLPRDDPGQGAAGALRARVSPFATLIGSIHLLIGKLPHPALRDLARKHGNVMKLRLGQVDQIILSSREGAQQVLKAQDANFAFRPEFTAAKIIAYGQSDIAFSNGEYWRQLRKICVMELLGAKRVKSFVSLRKEQVGRLMSDVSNAAAIGKPVNLGERLNELTNSIVVQASFGRRCQQQKKFMETIKEVIKLASGFSVGDLFPSLQVVDILTGFSTQLKKYHKKLDVILDATIKEHQMNRDAGEEEDLIDVLLRLKDEGNLEVPISFDNIKAVVIDMFAGGTETTANTIEWAMSELMLRPSTLQRAQKEVREAMKDKGYIEETDVPQFNYLHEVVKETLRLHPPFPLLFPRVAQETTEVLGYTLPAGTRVLVNVWALGRDPRYWKDAEIFKPERFEEGVDKEFKGNDFEFLPFGAGRRMCAGMTFGLTTLELALSQLLFHFDWAFPKGVKAEDIDMSESFGASASRKVNLLLVPSPRYPLRASD</sequence>
<accession>A0A8J5GE17</accession>
<dbReference type="InterPro" id="IPR017972">
    <property type="entry name" value="Cyt_P450_CS"/>
</dbReference>
<dbReference type="GO" id="GO:0016705">
    <property type="term" value="F:oxidoreductase activity, acting on paired donors, with incorporation or reduction of molecular oxygen"/>
    <property type="evidence" value="ECO:0007669"/>
    <property type="project" value="InterPro"/>
</dbReference>
<evidence type="ECO:0000256" key="13">
    <source>
        <dbReference type="RuleBase" id="RU000461"/>
    </source>
</evidence>
<dbReference type="PRINTS" id="PR00385">
    <property type="entry name" value="P450"/>
</dbReference>
<feature type="binding site" description="axial binding residue" evidence="12">
    <location>
        <position position="557"/>
    </location>
    <ligand>
        <name>heme</name>
        <dbReference type="ChEBI" id="CHEBI:30413"/>
    </ligand>
    <ligandPart>
        <name>Fe</name>
        <dbReference type="ChEBI" id="CHEBI:18248"/>
    </ligandPart>
</feature>
<dbReference type="PANTHER" id="PTHR47953">
    <property type="entry name" value="OS08G0105600 PROTEIN"/>
    <property type="match status" value="1"/>
</dbReference>
<evidence type="ECO:0000256" key="4">
    <source>
        <dbReference type="ARBA" id="ARBA00022617"/>
    </source>
</evidence>
<evidence type="ECO:0000256" key="6">
    <source>
        <dbReference type="ARBA" id="ARBA00022723"/>
    </source>
</evidence>
<evidence type="ECO:0008006" key="16">
    <source>
        <dbReference type="Google" id="ProtNLM"/>
    </source>
</evidence>
<dbReference type="AlphaFoldDB" id="A0A8J5GE17"/>
<organism evidence="14 15">
    <name type="scientific">Zingiber officinale</name>
    <name type="common">Ginger</name>
    <name type="synonym">Amomum zingiber</name>
    <dbReference type="NCBI Taxonomy" id="94328"/>
    <lineage>
        <taxon>Eukaryota</taxon>
        <taxon>Viridiplantae</taxon>
        <taxon>Streptophyta</taxon>
        <taxon>Embryophyta</taxon>
        <taxon>Tracheophyta</taxon>
        <taxon>Spermatophyta</taxon>
        <taxon>Magnoliopsida</taxon>
        <taxon>Liliopsida</taxon>
        <taxon>Zingiberales</taxon>
        <taxon>Zingiberaceae</taxon>
        <taxon>Zingiber</taxon>
    </lineage>
</organism>
<keyword evidence="7" id="KW-1133">Transmembrane helix</keyword>
<evidence type="ECO:0000256" key="11">
    <source>
        <dbReference type="ARBA" id="ARBA00023136"/>
    </source>
</evidence>
<dbReference type="GO" id="GO:0020037">
    <property type="term" value="F:heme binding"/>
    <property type="evidence" value="ECO:0007669"/>
    <property type="project" value="InterPro"/>
</dbReference>
<dbReference type="Pfam" id="PF00067">
    <property type="entry name" value="p450"/>
    <property type="match status" value="1"/>
</dbReference>
<dbReference type="SUPFAM" id="SSF48264">
    <property type="entry name" value="Cytochrome P450"/>
    <property type="match status" value="1"/>
</dbReference>
<dbReference type="PANTHER" id="PTHR47953:SF19">
    <property type="entry name" value="OS06G0641600 PROTEIN"/>
    <property type="match status" value="1"/>
</dbReference>
<evidence type="ECO:0000256" key="8">
    <source>
        <dbReference type="ARBA" id="ARBA00023002"/>
    </source>
</evidence>
<comment type="caution">
    <text evidence="14">The sequence shown here is derived from an EMBL/GenBank/DDBJ whole genome shotgun (WGS) entry which is preliminary data.</text>
</comment>
<keyword evidence="10 13" id="KW-0503">Monooxygenase</keyword>
<dbReference type="Gene3D" id="1.10.630.10">
    <property type="entry name" value="Cytochrome P450"/>
    <property type="match status" value="1"/>
</dbReference>
<name>A0A8J5GE17_ZINOF</name>
<evidence type="ECO:0000313" key="14">
    <source>
        <dbReference type="EMBL" id="KAG6506249.1"/>
    </source>
</evidence>
<dbReference type="InterPro" id="IPR001128">
    <property type="entry name" value="Cyt_P450"/>
</dbReference>
<dbReference type="FunFam" id="1.10.630.10:FF:000043">
    <property type="entry name" value="Cytochrome P450 99A2"/>
    <property type="match status" value="1"/>
</dbReference>
<evidence type="ECO:0000256" key="10">
    <source>
        <dbReference type="ARBA" id="ARBA00023033"/>
    </source>
</evidence>
<keyword evidence="11" id="KW-0472">Membrane</keyword>
<dbReference type="EMBL" id="JACMSC010000009">
    <property type="protein sequence ID" value="KAG6506249.1"/>
    <property type="molecule type" value="Genomic_DNA"/>
</dbReference>
<keyword evidence="4 12" id="KW-0349">Heme</keyword>
<dbReference type="GO" id="GO:0004497">
    <property type="term" value="F:monooxygenase activity"/>
    <property type="evidence" value="ECO:0007669"/>
    <property type="project" value="UniProtKB-KW"/>
</dbReference>
<dbReference type="PRINTS" id="PR00463">
    <property type="entry name" value="EP450I"/>
</dbReference>
<dbReference type="Proteomes" id="UP000734854">
    <property type="component" value="Unassembled WGS sequence"/>
</dbReference>
<dbReference type="CDD" id="cd11072">
    <property type="entry name" value="CYP71-like"/>
    <property type="match status" value="1"/>
</dbReference>
<keyword evidence="8 13" id="KW-0560">Oxidoreductase</keyword>
<evidence type="ECO:0000256" key="5">
    <source>
        <dbReference type="ARBA" id="ARBA00022692"/>
    </source>
</evidence>
<protein>
    <recommendedName>
        <fullName evidence="16">Cytochrome P450</fullName>
    </recommendedName>
</protein>
<evidence type="ECO:0000256" key="2">
    <source>
        <dbReference type="ARBA" id="ARBA00004167"/>
    </source>
</evidence>
<dbReference type="InterPro" id="IPR052306">
    <property type="entry name" value="CYP450_71D"/>
</dbReference>
<comment type="subcellular location">
    <subcellularLocation>
        <location evidence="2">Membrane</location>
        <topology evidence="2">Single-pass membrane protein</topology>
    </subcellularLocation>
</comment>
<evidence type="ECO:0000313" key="15">
    <source>
        <dbReference type="Proteomes" id="UP000734854"/>
    </source>
</evidence>
<keyword evidence="6 12" id="KW-0479">Metal-binding</keyword>
<reference evidence="14 15" key="1">
    <citation type="submission" date="2020-08" db="EMBL/GenBank/DDBJ databases">
        <title>Plant Genome Project.</title>
        <authorList>
            <person name="Zhang R.-G."/>
        </authorList>
    </citation>
    <scope>NUCLEOTIDE SEQUENCE [LARGE SCALE GENOMIC DNA]</scope>
    <source>
        <tissue evidence="14">Rhizome</tissue>
    </source>
</reference>
<evidence type="ECO:0000256" key="12">
    <source>
        <dbReference type="PIRSR" id="PIRSR602401-1"/>
    </source>
</evidence>
<dbReference type="GO" id="GO:0005506">
    <property type="term" value="F:iron ion binding"/>
    <property type="evidence" value="ECO:0007669"/>
    <property type="project" value="InterPro"/>
</dbReference>
<evidence type="ECO:0000256" key="9">
    <source>
        <dbReference type="ARBA" id="ARBA00023004"/>
    </source>
</evidence>
<dbReference type="InterPro" id="IPR036396">
    <property type="entry name" value="Cyt_P450_sf"/>
</dbReference>
<keyword evidence="15" id="KW-1185">Reference proteome</keyword>
<evidence type="ECO:0000256" key="3">
    <source>
        <dbReference type="ARBA" id="ARBA00010617"/>
    </source>
</evidence>
<keyword evidence="9 12" id="KW-0408">Iron</keyword>
<comment type="similarity">
    <text evidence="3 13">Belongs to the cytochrome P450 family.</text>
</comment>
<evidence type="ECO:0000256" key="7">
    <source>
        <dbReference type="ARBA" id="ARBA00022989"/>
    </source>
</evidence>
<keyword evidence="5" id="KW-0812">Transmembrane</keyword>
<evidence type="ECO:0000256" key="1">
    <source>
        <dbReference type="ARBA" id="ARBA00001971"/>
    </source>
</evidence>
<dbReference type="GO" id="GO:0016020">
    <property type="term" value="C:membrane"/>
    <property type="evidence" value="ECO:0007669"/>
    <property type="project" value="UniProtKB-SubCell"/>
</dbReference>
<proteinExistence type="inferred from homology"/>
<comment type="cofactor">
    <cofactor evidence="1 12">
        <name>heme</name>
        <dbReference type="ChEBI" id="CHEBI:30413"/>
    </cofactor>
</comment>